<keyword evidence="2" id="KW-0540">Nuclease</keyword>
<reference evidence="2 3" key="1">
    <citation type="submission" date="2023-01" db="EMBL/GenBank/DDBJ databases">
        <title>Novel diversity within Roseofilum (Cyanobacteria; Desertifilaceae) from marine benthic mats with descriptions of four novel species.</title>
        <authorList>
            <person name="Wang Y."/>
            <person name="Berthold D.E."/>
            <person name="Hu J."/>
            <person name="Lefler F.W."/>
            <person name="Laughinghouse H.D. IV."/>
        </authorList>
    </citation>
    <scope>NUCLEOTIDE SEQUENCE [LARGE SCALE GENOMIC DNA]</scope>
    <source>
        <strain evidence="2 3">BLCC-M154</strain>
    </source>
</reference>
<accession>A0ABT7ATT3</accession>
<comment type="caution">
    <text evidence="2">The sequence shown here is derived from an EMBL/GenBank/DDBJ whole genome shotgun (WGS) entry which is preliminary data.</text>
</comment>
<keyword evidence="2" id="KW-0255">Endonuclease</keyword>
<dbReference type="Pfam" id="PF05685">
    <property type="entry name" value="Uma2"/>
    <property type="match status" value="1"/>
</dbReference>
<dbReference type="PANTHER" id="PTHR47152">
    <property type="entry name" value="SLR2084 PROTEIN-RELATED"/>
    <property type="match status" value="1"/>
</dbReference>
<keyword evidence="3" id="KW-1185">Reference proteome</keyword>
<protein>
    <submittedName>
        <fullName evidence="2">Uma2 family endonuclease</fullName>
    </submittedName>
</protein>
<dbReference type="SUPFAM" id="SSF52980">
    <property type="entry name" value="Restriction endonuclease-like"/>
    <property type="match status" value="1"/>
</dbReference>
<dbReference type="InterPro" id="IPR011335">
    <property type="entry name" value="Restrct_endonuc-II-like"/>
</dbReference>
<dbReference type="Proteomes" id="UP001235303">
    <property type="component" value="Unassembled WGS sequence"/>
</dbReference>
<keyword evidence="2" id="KW-0378">Hydrolase</keyword>
<dbReference type="GO" id="GO:0004519">
    <property type="term" value="F:endonuclease activity"/>
    <property type="evidence" value="ECO:0007669"/>
    <property type="project" value="UniProtKB-KW"/>
</dbReference>
<evidence type="ECO:0000259" key="1">
    <source>
        <dbReference type="Pfam" id="PF05685"/>
    </source>
</evidence>
<evidence type="ECO:0000313" key="2">
    <source>
        <dbReference type="EMBL" id="MDJ1170306.1"/>
    </source>
</evidence>
<evidence type="ECO:0000313" key="3">
    <source>
        <dbReference type="Proteomes" id="UP001235303"/>
    </source>
</evidence>
<dbReference type="Gene3D" id="3.90.1570.10">
    <property type="entry name" value="tt1808, chain A"/>
    <property type="match status" value="1"/>
</dbReference>
<name>A0ABT7ATT3_9CYAN</name>
<dbReference type="InterPro" id="IPR008538">
    <property type="entry name" value="Uma2"/>
</dbReference>
<dbReference type="CDD" id="cd06260">
    <property type="entry name" value="DUF820-like"/>
    <property type="match status" value="1"/>
</dbReference>
<organism evidence="2 3">
    <name type="scientific">Roseofilum acuticapitatum BLCC-M154</name>
    <dbReference type="NCBI Taxonomy" id="3022444"/>
    <lineage>
        <taxon>Bacteria</taxon>
        <taxon>Bacillati</taxon>
        <taxon>Cyanobacteriota</taxon>
        <taxon>Cyanophyceae</taxon>
        <taxon>Desertifilales</taxon>
        <taxon>Desertifilaceae</taxon>
        <taxon>Roseofilum</taxon>
        <taxon>Roseofilum acuticapitatum</taxon>
    </lineage>
</organism>
<gene>
    <name evidence="2" type="ORF">PMG71_12775</name>
</gene>
<dbReference type="InterPro" id="IPR012296">
    <property type="entry name" value="Nuclease_put_TT1808"/>
</dbReference>
<dbReference type="RefSeq" id="WP_283754064.1">
    <property type="nucleotide sequence ID" value="NZ_JAQOSP010000086.1"/>
</dbReference>
<dbReference type="EMBL" id="JAQOSP010000086">
    <property type="protein sequence ID" value="MDJ1170306.1"/>
    <property type="molecule type" value="Genomic_DNA"/>
</dbReference>
<dbReference type="PANTHER" id="PTHR47152:SF2">
    <property type="entry name" value="SLR2084 PROTEIN"/>
    <property type="match status" value="1"/>
</dbReference>
<proteinExistence type="predicted"/>
<feature type="domain" description="Putative restriction endonuclease" evidence="1">
    <location>
        <begin position="25"/>
        <end position="192"/>
    </location>
</feature>
<sequence>MISRIATHQQKTLGEQRLMLHGLAWENYQQILQGLPESRAVRLIYDRGILELVMPLEDHEFAAELIGVFIRVLVAAMGLKLKSMRSTTLARPDLDRGAEPDNAYYIQNQPQVAGRKVDLQQDPPPDLVVEVDITHTDMDKNQLYAALGVPEFWRYTGQEWRIYRLQGTVYQEWERSPTFPLVEKTDLYHFLEQAQEDEIAAEEALRQLIGERIVRLE</sequence>